<dbReference type="EMBL" id="JACAZI010000001">
    <property type="protein sequence ID" value="KAF7372122.1"/>
    <property type="molecule type" value="Genomic_DNA"/>
</dbReference>
<evidence type="ECO:0000256" key="1">
    <source>
        <dbReference type="SAM" id="MobiDB-lite"/>
    </source>
</evidence>
<evidence type="ECO:0008006" key="4">
    <source>
        <dbReference type="Google" id="ProtNLM"/>
    </source>
</evidence>
<feature type="region of interest" description="Disordered" evidence="1">
    <location>
        <begin position="976"/>
        <end position="1003"/>
    </location>
</feature>
<dbReference type="OrthoDB" id="3259803at2759"/>
<accession>A0A8H6Z765</accession>
<evidence type="ECO:0000313" key="3">
    <source>
        <dbReference type="Proteomes" id="UP000620124"/>
    </source>
</evidence>
<dbReference type="Pfam" id="PF18758">
    <property type="entry name" value="KDZ"/>
    <property type="match status" value="1"/>
</dbReference>
<dbReference type="Proteomes" id="UP000620124">
    <property type="component" value="Unassembled WGS sequence"/>
</dbReference>
<proteinExistence type="predicted"/>
<feature type="region of interest" description="Disordered" evidence="1">
    <location>
        <begin position="390"/>
        <end position="418"/>
    </location>
</feature>
<name>A0A8H6Z765_9AGAR</name>
<dbReference type="AlphaFoldDB" id="A0A8H6Z765"/>
<protein>
    <recommendedName>
        <fullName evidence="4">CxC1-like cysteine cluster associated with KDZ transposases domain-containing protein</fullName>
    </recommendedName>
</protein>
<comment type="caution">
    <text evidence="2">The sequence shown here is derived from an EMBL/GenBank/DDBJ whole genome shotgun (WGS) entry which is preliminary data.</text>
</comment>
<gene>
    <name evidence="2" type="ORF">MVEN_00071000</name>
</gene>
<evidence type="ECO:0000313" key="2">
    <source>
        <dbReference type="EMBL" id="KAF7372122.1"/>
    </source>
</evidence>
<sequence length="1032" mass="118893">MRMTKEQRRAAAQPLSYEHNSETIPDVRSKLPDHLSRRGEILFPNGRMLVQQPLPPRVGHVGFDSYITADIDPDTPAGNRDRLPDGGIIFDIERTPPISPSKHRKKRAAQWRRWDQEIIPLLIPHYSWVIWETKCLRELEKLGPPVQDCDCIPRIQRVTIMRFSSVEDMDVPVLSTMGYQLNHQNTLRRRFGNALTWYGHLRNRSKAHYRAALEKMRSVPPAPVVARDESLDSSPHRRASPARPSTPVTPPPHRSLSRSLSPTRHVWGQPREPTPGGLPPTTPSRSEREPPEPPRVRKRGRSPRPDRPDPPFPDPPPRTRPSEYLRSRCPLCFGNSYRDPSQLVDLIVCLDACFTQKRRTSASDPPRRHPRSHFVPEADAKATDAYVNETRGTFGPAEPRSKKSRTKTTSAAEETEDGYDHPDLLLPRSVLDACEASFKAADEKRAKASTDFFEDTGLMALLCRHDRVLWLVNMQTRGEQQYYVIVLLETLFQHLPRDITVGILYDIACTLERSCRKWGFLSRFMHRIQFAVSVFHAFGHDWPCQLLYHPRKRTAFGLSDGEGCERFWHAISHLIAVLRISGKWQRLYVLDAQIEHADELSLQRLGDWLRRRSLHSRKKRQEAESTLAECRVRISVLREQWQLQVVAQTKPLPRRSKNKGQQAINAILLLRSAVKKQTEHVNRLRAKFLGAAEDADEEADYYQVEFDKADAARAKAEKTLREKERALGVGERRALGKMSHLQYYNARMNARTTKRRLRDRLRQRKFELDLVERSFRRLVNEQKLYSHTEAAVKRREKGIQNLALEYNKQCAKVAQLIRDKNAPRGALAPRPIPDGQLWKLDVDDEIWEDVSLDDDETEQQTTPPLWLCDDGVRAGIKALLQLDRSNEEDVRLKKERAALQVWFAEEWALVNRALNEADTAPDRYQYELMRDDLVRLCATWQKSLPDCGLDISTLPPWGPNATQLARARLDTRRAARGEDRHYNADQAEFSDEEEEYESGGENEVFSMLDTLATADAYREEDVESADEQYEDG</sequence>
<feature type="compositionally biased region" description="Basic and acidic residues" evidence="1">
    <location>
        <begin position="285"/>
        <end position="295"/>
    </location>
</feature>
<reference evidence="2" key="1">
    <citation type="submission" date="2020-05" db="EMBL/GenBank/DDBJ databases">
        <title>Mycena genomes resolve the evolution of fungal bioluminescence.</title>
        <authorList>
            <person name="Tsai I.J."/>
        </authorList>
    </citation>
    <scope>NUCLEOTIDE SEQUENCE</scope>
    <source>
        <strain evidence="2">CCC161011</strain>
    </source>
</reference>
<dbReference type="InterPro" id="IPR040521">
    <property type="entry name" value="KDZ"/>
</dbReference>
<feature type="compositionally biased region" description="Basic and acidic residues" evidence="1">
    <location>
        <begin position="19"/>
        <end position="29"/>
    </location>
</feature>
<feature type="region of interest" description="Disordered" evidence="1">
    <location>
        <begin position="1"/>
        <end position="29"/>
    </location>
</feature>
<keyword evidence="3" id="KW-1185">Reference proteome</keyword>
<organism evidence="2 3">
    <name type="scientific">Mycena venus</name>
    <dbReference type="NCBI Taxonomy" id="2733690"/>
    <lineage>
        <taxon>Eukaryota</taxon>
        <taxon>Fungi</taxon>
        <taxon>Dikarya</taxon>
        <taxon>Basidiomycota</taxon>
        <taxon>Agaricomycotina</taxon>
        <taxon>Agaricomycetes</taxon>
        <taxon>Agaricomycetidae</taxon>
        <taxon>Agaricales</taxon>
        <taxon>Marasmiineae</taxon>
        <taxon>Mycenaceae</taxon>
        <taxon>Mycena</taxon>
    </lineage>
</organism>
<feature type="compositionally biased region" description="Acidic residues" evidence="1">
    <location>
        <begin position="988"/>
        <end position="1000"/>
    </location>
</feature>
<feature type="region of interest" description="Disordered" evidence="1">
    <location>
        <begin position="217"/>
        <end position="324"/>
    </location>
</feature>
<feature type="compositionally biased region" description="Pro residues" evidence="1">
    <location>
        <begin position="310"/>
        <end position="319"/>
    </location>
</feature>
<feature type="compositionally biased region" description="Pro residues" evidence="1">
    <location>
        <begin position="272"/>
        <end position="282"/>
    </location>
</feature>
<dbReference type="PANTHER" id="PTHR33096:SF1">
    <property type="entry name" value="CXC1-LIKE CYSTEINE CLUSTER ASSOCIATED WITH KDZ TRANSPOSASES DOMAIN-CONTAINING PROTEIN"/>
    <property type="match status" value="1"/>
</dbReference>
<dbReference type="PANTHER" id="PTHR33096">
    <property type="entry name" value="CXC2 DOMAIN-CONTAINING PROTEIN"/>
    <property type="match status" value="1"/>
</dbReference>